<evidence type="ECO:0000313" key="3">
    <source>
        <dbReference type="Proteomes" id="UP000194885"/>
    </source>
</evidence>
<keyword evidence="1" id="KW-0472">Membrane</keyword>
<dbReference type="Proteomes" id="UP000194885">
    <property type="component" value="Unassembled WGS sequence"/>
</dbReference>
<accession>A0A242BGK0</accession>
<name>A0A242BGK0_ENTFC</name>
<organism evidence="2 3">
    <name type="scientific">Enterococcus faecium</name>
    <name type="common">Streptococcus faecium</name>
    <dbReference type="NCBI Taxonomy" id="1352"/>
    <lineage>
        <taxon>Bacteria</taxon>
        <taxon>Bacillati</taxon>
        <taxon>Bacillota</taxon>
        <taxon>Bacilli</taxon>
        <taxon>Lactobacillales</taxon>
        <taxon>Enterococcaceae</taxon>
        <taxon>Enterococcus</taxon>
    </lineage>
</organism>
<feature type="transmembrane region" description="Helical" evidence="1">
    <location>
        <begin position="60"/>
        <end position="82"/>
    </location>
</feature>
<protein>
    <submittedName>
        <fullName evidence="2">Uncharacterized protein</fullName>
    </submittedName>
</protein>
<reference evidence="2 3" key="1">
    <citation type="submission" date="2017-05" db="EMBL/GenBank/DDBJ databases">
        <title>The Genome Sequence of Enterococcus faecium 7H8_DIV0219.</title>
        <authorList>
            <consortium name="The Broad Institute Genomics Platform"/>
            <consortium name="The Broad Institute Genomic Center for Infectious Diseases"/>
            <person name="Earl A."/>
            <person name="Manson A."/>
            <person name="Schwartman J."/>
            <person name="Gilmore M."/>
            <person name="Abouelleil A."/>
            <person name="Cao P."/>
            <person name="Chapman S."/>
            <person name="Cusick C."/>
            <person name="Shea T."/>
            <person name="Young S."/>
            <person name="Neafsey D."/>
            <person name="Nusbaum C."/>
            <person name="Birren B."/>
        </authorList>
    </citation>
    <scope>NUCLEOTIDE SEQUENCE [LARGE SCALE GENOMIC DNA]</scope>
    <source>
        <strain evidence="2 3">7H8_DIV0219</strain>
    </source>
</reference>
<sequence length="133" mass="15004">MDMNLFKKLNQLSNNPEFKLACKNEDVNKIEQLLVQAQIIVPLESNGRTISRAGWYYTNLYVVAEAVAAGVVAAVANFVVVMPSVNSSEYSLHSPVLQNILKMISKFSNQNFTHEMLKHFNRIESNSFSKSYS</sequence>
<gene>
    <name evidence="2" type="ORF">A5810_000861</name>
</gene>
<proteinExistence type="predicted"/>
<dbReference type="RefSeq" id="WP_086323131.1">
    <property type="nucleotide sequence ID" value="NZ_NGKW01000002.1"/>
</dbReference>
<keyword evidence="1" id="KW-0812">Transmembrane</keyword>
<keyword evidence="1" id="KW-1133">Transmembrane helix</keyword>
<dbReference type="EMBL" id="NGKW01000002">
    <property type="protein sequence ID" value="OTN94617.1"/>
    <property type="molecule type" value="Genomic_DNA"/>
</dbReference>
<evidence type="ECO:0000313" key="2">
    <source>
        <dbReference type="EMBL" id="OTN94617.1"/>
    </source>
</evidence>
<evidence type="ECO:0000256" key="1">
    <source>
        <dbReference type="SAM" id="Phobius"/>
    </source>
</evidence>
<comment type="caution">
    <text evidence="2">The sequence shown here is derived from an EMBL/GenBank/DDBJ whole genome shotgun (WGS) entry which is preliminary data.</text>
</comment>
<dbReference type="AlphaFoldDB" id="A0A242BGK0"/>